<dbReference type="SUPFAM" id="SSF48652">
    <property type="entry name" value="Tetraspanin"/>
    <property type="match status" value="1"/>
</dbReference>
<keyword evidence="4 5" id="KW-0472">Membrane</keyword>
<dbReference type="InterPro" id="IPR018499">
    <property type="entry name" value="Tetraspanin/Peripherin"/>
</dbReference>
<feature type="transmembrane region" description="Helical" evidence="5">
    <location>
        <begin position="83"/>
        <end position="106"/>
    </location>
</feature>
<dbReference type="EMBL" id="SKCS01000457">
    <property type="protein sequence ID" value="TNN06587.1"/>
    <property type="molecule type" value="Genomic_DNA"/>
</dbReference>
<accession>A0A4Z2CQT5</accession>
<evidence type="ECO:0000256" key="2">
    <source>
        <dbReference type="ARBA" id="ARBA00022692"/>
    </source>
</evidence>
<keyword evidence="2 5" id="KW-0812">Transmembrane</keyword>
<feature type="transmembrane region" description="Helical" evidence="5">
    <location>
        <begin position="187"/>
        <end position="208"/>
    </location>
</feature>
<gene>
    <name evidence="6" type="ORF">EWB00_008280</name>
</gene>
<feature type="transmembrane region" description="Helical" evidence="5">
    <location>
        <begin position="53"/>
        <end position="76"/>
    </location>
</feature>
<dbReference type="EMBL" id="SKCS01000457">
    <property type="protein sequence ID" value="TNN06586.1"/>
    <property type="molecule type" value="Genomic_DNA"/>
</dbReference>
<dbReference type="AlphaFoldDB" id="A0A4Z2CQT5"/>
<protein>
    <submittedName>
        <fullName evidence="6">25 kDa integral membrane protein</fullName>
    </submittedName>
</protein>
<dbReference type="Proteomes" id="UP000311919">
    <property type="component" value="Unassembled WGS sequence"/>
</dbReference>
<dbReference type="Pfam" id="PF00335">
    <property type="entry name" value="Tetraspanin"/>
    <property type="match status" value="1"/>
</dbReference>
<evidence type="ECO:0000256" key="1">
    <source>
        <dbReference type="ARBA" id="ARBA00004141"/>
    </source>
</evidence>
<feature type="transmembrane region" description="Helical" evidence="5">
    <location>
        <begin position="12"/>
        <end position="33"/>
    </location>
</feature>
<proteinExistence type="predicted"/>
<keyword evidence="7" id="KW-1185">Reference proteome</keyword>
<evidence type="ECO:0000313" key="6">
    <source>
        <dbReference type="EMBL" id="TNN06586.1"/>
    </source>
</evidence>
<sequence length="253" mass="28641">MKLLINEQFWRKLFIILNSLLLVFSIVLIALGSDTIYNLRKYNTILHVPPPEIIPTVIFTGCLGTIACLLGFTGLFKPKHSSFLLYIIALTVTTVIEMSSAIASTITTDQFEINARISLMESIKSFNVNVNYMEEFNRLQQHFECCGALSYLDYSRRVSDLPSTCKVKTLVYAQGCVQAIIEYIHPYIVTIITFCLIFGFIKIVYLLLSMLMFRKSIGGKDPYTLECCTKRKAPQEVVVSPQYSTENGNVNIL</sequence>
<evidence type="ECO:0000256" key="3">
    <source>
        <dbReference type="ARBA" id="ARBA00022989"/>
    </source>
</evidence>
<dbReference type="OrthoDB" id="10033535at2759"/>
<comment type="caution">
    <text evidence="6">The sequence shown here is derived from an EMBL/GenBank/DDBJ whole genome shotgun (WGS) entry which is preliminary data.</text>
</comment>
<keyword evidence="3 5" id="KW-1133">Transmembrane helix</keyword>
<evidence type="ECO:0000313" key="7">
    <source>
        <dbReference type="Proteomes" id="UP000311919"/>
    </source>
</evidence>
<dbReference type="STRING" id="6182.A0A4Z2CQT5"/>
<reference evidence="6 7" key="1">
    <citation type="submission" date="2019-03" db="EMBL/GenBank/DDBJ databases">
        <title>An improved genome assembly of the fluke Schistosoma japonicum.</title>
        <authorList>
            <person name="Hu W."/>
            <person name="Luo F."/>
            <person name="Yin M."/>
            <person name="Mo X."/>
            <person name="Sun C."/>
            <person name="Wu Q."/>
            <person name="Zhu B."/>
            <person name="Xiang M."/>
            <person name="Wang J."/>
            <person name="Wang Y."/>
            <person name="Zhang T."/>
            <person name="Xu B."/>
            <person name="Zheng H."/>
            <person name="Feng Z."/>
        </authorList>
    </citation>
    <scope>NUCLEOTIDE SEQUENCE [LARGE SCALE GENOMIC DNA]</scope>
    <source>
        <strain evidence="6">HuSjv2</strain>
        <tissue evidence="6">Worms</tissue>
    </source>
</reference>
<evidence type="ECO:0000256" key="5">
    <source>
        <dbReference type="SAM" id="Phobius"/>
    </source>
</evidence>
<comment type="subcellular location">
    <subcellularLocation>
        <location evidence="1">Membrane</location>
        <topology evidence="1">Multi-pass membrane protein</topology>
    </subcellularLocation>
</comment>
<dbReference type="Gene3D" id="1.10.1450.10">
    <property type="entry name" value="Tetraspanin"/>
    <property type="match status" value="1"/>
</dbReference>
<name>A0A4Z2CQT5_SCHJA</name>
<dbReference type="GO" id="GO:0016020">
    <property type="term" value="C:membrane"/>
    <property type="evidence" value="ECO:0007669"/>
    <property type="project" value="UniProtKB-SubCell"/>
</dbReference>
<dbReference type="InterPro" id="IPR008952">
    <property type="entry name" value="Tetraspanin_EC2_sf"/>
</dbReference>
<evidence type="ECO:0000256" key="4">
    <source>
        <dbReference type="ARBA" id="ARBA00023136"/>
    </source>
</evidence>
<organism evidence="6 7">
    <name type="scientific">Schistosoma japonicum</name>
    <name type="common">Blood fluke</name>
    <dbReference type="NCBI Taxonomy" id="6182"/>
    <lineage>
        <taxon>Eukaryota</taxon>
        <taxon>Metazoa</taxon>
        <taxon>Spiralia</taxon>
        <taxon>Lophotrochozoa</taxon>
        <taxon>Platyhelminthes</taxon>
        <taxon>Trematoda</taxon>
        <taxon>Digenea</taxon>
        <taxon>Strigeidida</taxon>
        <taxon>Schistosomatoidea</taxon>
        <taxon>Schistosomatidae</taxon>
        <taxon>Schistosoma</taxon>
    </lineage>
</organism>
<dbReference type="CDD" id="cd03127">
    <property type="entry name" value="tetraspanin_LEL"/>
    <property type="match status" value="1"/>
</dbReference>